<proteinExistence type="predicted"/>
<organism evidence="2 3">
    <name type="scientific">Zalophus californianus</name>
    <name type="common">California sealion</name>
    <dbReference type="NCBI Taxonomy" id="9704"/>
    <lineage>
        <taxon>Eukaryota</taxon>
        <taxon>Metazoa</taxon>
        <taxon>Chordata</taxon>
        <taxon>Craniata</taxon>
        <taxon>Vertebrata</taxon>
        <taxon>Euteleostomi</taxon>
        <taxon>Mammalia</taxon>
        <taxon>Eutheria</taxon>
        <taxon>Laurasiatheria</taxon>
        <taxon>Carnivora</taxon>
        <taxon>Caniformia</taxon>
        <taxon>Pinnipedia</taxon>
        <taxon>Otariidae</taxon>
        <taxon>Zalophus</taxon>
    </lineage>
</organism>
<dbReference type="AlphaFoldDB" id="A0A6J2DEL3"/>
<accession>A0A6J2DEL3</accession>
<evidence type="ECO:0000313" key="3">
    <source>
        <dbReference type="RefSeq" id="XP_027453247.2"/>
    </source>
</evidence>
<keyword evidence="2" id="KW-1185">Reference proteome</keyword>
<feature type="compositionally biased region" description="Low complexity" evidence="1">
    <location>
        <begin position="52"/>
        <end position="69"/>
    </location>
</feature>
<name>A0A6J2DEL3_ZALCA</name>
<dbReference type="KEGG" id="zca:113924131"/>
<evidence type="ECO:0000256" key="1">
    <source>
        <dbReference type="SAM" id="MobiDB-lite"/>
    </source>
</evidence>
<dbReference type="GeneID" id="113924131"/>
<evidence type="ECO:0000313" key="2">
    <source>
        <dbReference type="Proteomes" id="UP000515165"/>
    </source>
</evidence>
<feature type="compositionally biased region" description="Pro residues" evidence="1">
    <location>
        <begin position="94"/>
        <end position="103"/>
    </location>
</feature>
<feature type="region of interest" description="Disordered" evidence="1">
    <location>
        <begin position="1"/>
        <end position="105"/>
    </location>
</feature>
<gene>
    <name evidence="3" type="primary">LOC113924131</name>
</gene>
<feature type="compositionally biased region" description="Low complexity" evidence="1">
    <location>
        <begin position="1"/>
        <end position="12"/>
    </location>
</feature>
<dbReference type="Proteomes" id="UP000515165">
    <property type="component" value="Chromosome 2"/>
</dbReference>
<reference evidence="3" key="1">
    <citation type="submission" date="2025-08" db="UniProtKB">
        <authorList>
            <consortium name="RefSeq"/>
        </authorList>
    </citation>
    <scope>IDENTIFICATION</scope>
    <source>
        <tissue evidence="3">Blood</tissue>
    </source>
</reference>
<dbReference type="RefSeq" id="XP_027453247.2">
    <property type="nucleotide sequence ID" value="XM_027597446.2"/>
</dbReference>
<sequence length="152" mass="15499">MQSAPMSASSLPASPPPPPPPRDHAPRRATSAAVAGIPGFCPGGGARRRAGWRLAPAAAPARSTPSARRFSGSRGKSPRARTRPQPHPGVCLPPQGPSCPPEAPGGGVRVPALALPAQGSGRAARSVARMGAWMLGSSEPQARARHEKLPEL</sequence>
<protein>
    <submittedName>
        <fullName evidence="3">Atherin-like</fullName>
    </submittedName>
</protein>